<dbReference type="InterPro" id="IPR029058">
    <property type="entry name" value="AB_hydrolase_fold"/>
</dbReference>
<dbReference type="AlphaFoldDB" id="A0A2N4U9X1"/>
<dbReference type="Pfam" id="PF12697">
    <property type="entry name" value="Abhydrolase_6"/>
    <property type="match status" value="1"/>
</dbReference>
<dbReference type="InterPro" id="IPR045889">
    <property type="entry name" value="MES/HNL"/>
</dbReference>
<dbReference type="PANTHER" id="PTHR10992">
    <property type="entry name" value="METHYLESTERASE FAMILY MEMBER"/>
    <property type="match status" value="1"/>
</dbReference>
<dbReference type="PANTHER" id="PTHR10992:SF1086">
    <property type="entry name" value="AB HYDROLASE-1 DOMAIN-CONTAINING PROTEIN"/>
    <property type="match status" value="1"/>
</dbReference>
<proteinExistence type="predicted"/>
<dbReference type="RefSeq" id="WP_102072295.1">
    <property type="nucleotide sequence ID" value="NZ_PDNW01000001.1"/>
</dbReference>
<comment type="caution">
    <text evidence="2">The sequence shown here is derived from an EMBL/GenBank/DDBJ whole genome shotgun (WGS) entry which is preliminary data.</text>
</comment>
<organism evidence="2 3">
    <name type="scientific">Pollutimonas subterranea</name>
    <dbReference type="NCBI Taxonomy" id="2045210"/>
    <lineage>
        <taxon>Bacteria</taxon>
        <taxon>Pseudomonadati</taxon>
        <taxon>Pseudomonadota</taxon>
        <taxon>Betaproteobacteria</taxon>
        <taxon>Burkholderiales</taxon>
        <taxon>Alcaligenaceae</taxon>
        <taxon>Pollutimonas</taxon>
    </lineage>
</organism>
<keyword evidence="2" id="KW-0378">Hydrolase</keyword>
<sequence>MNYVLAHGSWHGGWCWRAVASRLRDAGHQVFTPSFTGMGDRAHLLRNDIMIDVFIDDLIQVIQSEELDDVILVGHSFAGVPITGVADRIPESIAHLVYFDSVVLESGKNAFSNYPKADADARIASAAKATGGMAVPVLAQIPPVWGLEPGTAEYDWVSRRMTPHPLASYMTPLVLNNPIGNGLPRTYLHCSKPSHHLLEDSRQLVQSLQGWNWIDVPAPHEAHITHPELLSDILLKI</sequence>
<dbReference type="InterPro" id="IPR000073">
    <property type="entry name" value="AB_hydrolase_1"/>
</dbReference>
<keyword evidence="3" id="KW-1185">Reference proteome</keyword>
<evidence type="ECO:0000313" key="2">
    <source>
        <dbReference type="EMBL" id="PLC51808.1"/>
    </source>
</evidence>
<dbReference type="Gene3D" id="3.40.50.1820">
    <property type="entry name" value="alpha/beta hydrolase"/>
    <property type="match status" value="1"/>
</dbReference>
<dbReference type="Proteomes" id="UP000234190">
    <property type="component" value="Unassembled WGS sequence"/>
</dbReference>
<accession>A0A2N4U9X1</accession>
<evidence type="ECO:0000259" key="1">
    <source>
        <dbReference type="Pfam" id="PF12697"/>
    </source>
</evidence>
<dbReference type="OrthoDB" id="9112061at2"/>
<dbReference type="EMBL" id="PDNW01000001">
    <property type="protein sequence ID" value="PLC51808.1"/>
    <property type="molecule type" value="Genomic_DNA"/>
</dbReference>
<dbReference type="SUPFAM" id="SSF53474">
    <property type="entry name" value="alpha/beta-Hydrolases"/>
    <property type="match status" value="1"/>
</dbReference>
<name>A0A2N4U9X1_9BURK</name>
<dbReference type="GO" id="GO:0080030">
    <property type="term" value="F:methyl indole-3-acetate esterase activity"/>
    <property type="evidence" value="ECO:0007669"/>
    <property type="project" value="TreeGrafter"/>
</dbReference>
<evidence type="ECO:0000313" key="3">
    <source>
        <dbReference type="Proteomes" id="UP000234190"/>
    </source>
</evidence>
<gene>
    <name evidence="2" type="ORF">CR159_01960</name>
</gene>
<reference evidence="2 3" key="1">
    <citation type="submission" date="2017-10" db="EMBL/GenBank/DDBJ databases">
        <title>Two draft genome sequences of Pusillimonas sp. strains isolated from a nitrate- and radionuclide-contaminated groundwater in Russia.</title>
        <authorList>
            <person name="Grouzdev D.S."/>
            <person name="Tourova T.P."/>
            <person name="Goeva M.A."/>
            <person name="Babich T.L."/>
            <person name="Sokolova D.S."/>
            <person name="Abdullin R."/>
            <person name="Poltaraus A.B."/>
            <person name="Toshchakov S.V."/>
            <person name="Nazina T.N."/>
        </authorList>
    </citation>
    <scope>NUCLEOTIDE SEQUENCE [LARGE SCALE GENOMIC DNA]</scope>
    <source>
        <strain evidence="2 3">JR1/69-3-13</strain>
    </source>
</reference>
<dbReference type="GO" id="GO:0080032">
    <property type="term" value="F:methyl jasmonate esterase activity"/>
    <property type="evidence" value="ECO:0007669"/>
    <property type="project" value="TreeGrafter"/>
</dbReference>
<protein>
    <submittedName>
        <fullName evidence="2">Alpha/beta hydrolase</fullName>
    </submittedName>
</protein>
<feature type="domain" description="AB hydrolase-1" evidence="1">
    <location>
        <begin position="4"/>
        <end position="230"/>
    </location>
</feature>